<proteinExistence type="predicted"/>
<evidence type="ECO:0000313" key="2">
    <source>
        <dbReference type="EMBL" id="KAA6369153.1"/>
    </source>
</evidence>
<name>A0A5J4UG27_9EUKA</name>
<accession>A0A5J4UG27</accession>
<comment type="caution">
    <text evidence="2">The sequence shown here is derived from an EMBL/GenBank/DDBJ whole genome shotgun (WGS) entry which is preliminary data.</text>
</comment>
<feature type="region of interest" description="Disordered" evidence="1">
    <location>
        <begin position="137"/>
        <end position="161"/>
    </location>
</feature>
<protein>
    <submittedName>
        <fullName evidence="2">Uncharacterized protein</fullName>
    </submittedName>
</protein>
<feature type="region of interest" description="Disordered" evidence="1">
    <location>
        <begin position="1"/>
        <end position="29"/>
    </location>
</feature>
<sequence>MATQTDQDTILASQSTSTQELDKELQTPHTFGKGPITKLDIFERLSGISDDDNALEHEMVDIEDDFMNSIELRVLFDLVSGRIFIFEQNKPVAKVKAQGFHSKSGRRSLGTQFQQTTLDEERAWLASNKTRSSMEFMKSSSMSTISCSNALSSSDMPLKRS</sequence>
<dbReference type="EMBL" id="SNRW01016641">
    <property type="protein sequence ID" value="KAA6369153.1"/>
    <property type="molecule type" value="Genomic_DNA"/>
</dbReference>
<feature type="non-terminal residue" evidence="2">
    <location>
        <position position="161"/>
    </location>
</feature>
<evidence type="ECO:0000256" key="1">
    <source>
        <dbReference type="SAM" id="MobiDB-lite"/>
    </source>
</evidence>
<gene>
    <name evidence="2" type="ORF">EZS28_035322</name>
</gene>
<evidence type="ECO:0000313" key="3">
    <source>
        <dbReference type="Proteomes" id="UP000324800"/>
    </source>
</evidence>
<dbReference type="Proteomes" id="UP000324800">
    <property type="component" value="Unassembled WGS sequence"/>
</dbReference>
<reference evidence="2 3" key="1">
    <citation type="submission" date="2019-03" db="EMBL/GenBank/DDBJ databases">
        <title>Single cell metagenomics reveals metabolic interactions within the superorganism composed of flagellate Streblomastix strix and complex community of Bacteroidetes bacteria on its surface.</title>
        <authorList>
            <person name="Treitli S.C."/>
            <person name="Kolisko M."/>
            <person name="Husnik F."/>
            <person name="Keeling P."/>
            <person name="Hampl V."/>
        </authorList>
    </citation>
    <scope>NUCLEOTIDE SEQUENCE [LARGE SCALE GENOMIC DNA]</scope>
    <source>
        <strain evidence="2">ST1C</strain>
    </source>
</reference>
<dbReference type="AlphaFoldDB" id="A0A5J4UG27"/>
<feature type="compositionally biased region" description="Low complexity" evidence="1">
    <location>
        <begin position="137"/>
        <end position="148"/>
    </location>
</feature>
<feature type="compositionally biased region" description="Polar residues" evidence="1">
    <location>
        <begin position="1"/>
        <end position="19"/>
    </location>
</feature>
<organism evidence="2 3">
    <name type="scientific">Streblomastix strix</name>
    <dbReference type="NCBI Taxonomy" id="222440"/>
    <lineage>
        <taxon>Eukaryota</taxon>
        <taxon>Metamonada</taxon>
        <taxon>Preaxostyla</taxon>
        <taxon>Oxymonadida</taxon>
        <taxon>Streblomastigidae</taxon>
        <taxon>Streblomastix</taxon>
    </lineage>
</organism>